<sequence>MADQTEIVIHPVSPRGGRKVTVHALGVDADLGRAHTLADVSEFLRRAGLETVELSEDGPIRWEGGGPEVWTTGTV</sequence>
<dbReference type="EMBL" id="BNDV01000013">
    <property type="protein sequence ID" value="GHI16181.1"/>
    <property type="molecule type" value="Genomic_DNA"/>
</dbReference>
<reference evidence="2" key="1">
    <citation type="submission" date="2020-09" db="EMBL/GenBank/DDBJ databases">
        <title>Whole genome shotgun sequence of Streptomyces cinnamonensis NBRC 15873.</title>
        <authorList>
            <person name="Komaki H."/>
            <person name="Tamura T."/>
        </authorList>
    </citation>
    <scope>NUCLEOTIDE SEQUENCE [LARGE SCALE GENOMIC DNA]</scope>
    <source>
        <strain evidence="2">NBRC 15873</strain>
    </source>
</reference>
<proteinExistence type="predicted"/>
<organism evidence="1 2">
    <name type="scientific">Streptomyces virginiae</name>
    <name type="common">Streptomyces cinnamonensis</name>
    <dbReference type="NCBI Taxonomy" id="1961"/>
    <lineage>
        <taxon>Bacteria</taxon>
        <taxon>Bacillati</taxon>
        <taxon>Actinomycetota</taxon>
        <taxon>Actinomycetes</taxon>
        <taxon>Kitasatosporales</taxon>
        <taxon>Streptomycetaceae</taxon>
        <taxon>Streptomyces</taxon>
    </lineage>
</organism>
<accession>A0ABQ3NTS5</accession>
<protein>
    <submittedName>
        <fullName evidence="1">Uncharacterized protein</fullName>
    </submittedName>
</protein>
<name>A0ABQ3NTS5_STRVG</name>
<dbReference type="RefSeq" id="WP_063782464.1">
    <property type="nucleotide sequence ID" value="NZ_BMRU01000042.1"/>
</dbReference>
<gene>
    <name evidence="1" type="ORF">Scinn_56440</name>
</gene>
<dbReference type="Proteomes" id="UP000660554">
    <property type="component" value="Unassembled WGS sequence"/>
</dbReference>
<evidence type="ECO:0000313" key="2">
    <source>
        <dbReference type="Proteomes" id="UP000660554"/>
    </source>
</evidence>
<keyword evidence="2" id="KW-1185">Reference proteome</keyword>
<evidence type="ECO:0000313" key="1">
    <source>
        <dbReference type="EMBL" id="GHI16181.1"/>
    </source>
</evidence>
<comment type="caution">
    <text evidence="1">The sequence shown here is derived from an EMBL/GenBank/DDBJ whole genome shotgun (WGS) entry which is preliminary data.</text>
</comment>
<dbReference type="GeneID" id="86951676"/>